<accession>A0A0A8YSP2</accession>
<protein>
    <submittedName>
        <fullName evidence="1">Uncharacterized protein</fullName>
    </submittedName>
</protein>
<name>A0A0A8YSP2_ARUDO</name>
<dbReference type="AlphaFoldDB" id="A0A0A8YSP2"/>
<proteinExistence type="predicted"/>
<organism evidence="1">
    <name type="scientific">Arundo donax</name>
    <name type="common">Giant reed</name>
    <name type="synonym">Donax arundinaceus</name>
    <dbReference type="NCBI Taxonomy" id="35708"/>
    <lineage>
        <taxon>Eukaryota</taxon>
        <taxon>Viridiplantae</taxon>
        <taxon>Streptophyta</taxon>
        <taxon>Embryophyta</taxon>
        <taxon>Tracheophyta</taxon>
        <taxon>Spermatophyta</taxon>
        <taxon>Magnoliopsida</taxon>
        <taxon>Liliopsida</taxon>
        <taxon>Poales</taxon>
        <taxon>Poaceae</taxon>
        <taxon>PACMAD clade</taxon>
        <taxon>Arundinoideae</taxon>
        <taxon>Arundineae</taxon>
        <taxon>Arundo</taxon>
    </lineage>
</organism>
<reference evidence="1" key="2">
    <citation type="journal article" date="2015" name="Data Brief">
        <title>Shoot transcriptome of the giant reed, Arundo donax.</title>
        <authorList>
            <person name="Barrero R.A."/>
            <person name="Guerrero F.D."/>
            <person name="Moolhuijzen P."/>
            <person name="Goolsby J.A."/>
            <person name="Tidwell J."/>
            <person name="Bellgard S.E."/>
            <person name="Bellgard M.I."/>
        </authorList>
    </citation>
    <scope>NUCLEOTIDE SEQUENCE</scope>
    <source>
        <tissue evidence="1">Shoot tissue taken approximately 20 cm above the soil surface</tissue>
    </source>
</reference>
<reference evidence="1" key="1">
    <citation type="submission" date="2014-09" db="EMBL/GenBank/DDBJ databases">
        <authorList>
            <person name="Magalhaes I.L.F."/>
            <person name="Oliveira U."/>
            <person name="Santos F.R."/>
            <person name="Vidigal T.H.D.A."/>
            <person name="Brescovit A.D."/>
            <person name="Santos A.J."/>
        </authorList>
    </citation>
    <scope>NUCLEOTIDE SEQUENCE</scope>
    <source>
        <tissue evidence="1">Shoot tissue taken approximately 20 cm above the soil surface</tissue>
    </source>
</reference>
<sequence>MWCYIPVMHTDSDMYWQNVIPFANGDMQLLVYGTEFQITLLQRQ</sequence>
<dbReference type="EMBL" id="GBRH01268349">
    <property type="protein sequence ID" value="JAD29546.1"/>
    <property type="molecule type" value="Transcribed_RNA"/>
</dbReference>
<evidence type="ECO:0000313" key="1">
    <source>
        <dbReference type="EMBL" id="JAD29546.1"/>
    </source>
</evidence>